<evidence type="ECO:0000313" key="6">
    <source>
        <dbReference type="EMBL" id="ORY40805.1"/>
    </source>
</evidence>
<dbReference type="InterPro" id="IPR036770">
    <property type="entry name" value="Ankyrin_rpt-contain_sf"/>
</dbReference>
<dbReference type="EMBL" id="MCGO01000034">
    <property type="protein sequence ID" value="ORY40805.1"/>
    <property type="molecule type" value="Genomic_DNA"/>
</dbReference>
<dbReference type="InterPro" id="IPR002110">
    <property type="entry name" value="Ankyrin_rpt"/>
</dbReference>
<keyword evidence="2 3" id="KW-0040">ANK repeat</keyword>
<evidence type="ECO:0000256" key="4">
    <source>
        <dbReference type="SAM" id="Coils"/>
    </source>
</evidence>
<feature type="compositionally biased region" description="Polar residues" evidence="5">
    <location>
        <begin position="838"/>
        <end position="848"/>
    </location>
</feature>
<feature type="repeat" description="ANK" evidence="3">
    <location>
        <begin position="581"/>
        <end position="613"/>
    </location>
</feature>
<dbReference type="AlphaFoldDB" id="A0A1Y2C3C0"/>
<evidence type="ECO:0000256" key="3">
    <source>
        <dbReference type="PROSITE-ProRule" id="PRU00023"/>
    </source>
</evidence>
<dbReference type="Proteomes" id="UP000193642">
    <property type="component" value="Unassembled WGS sequence"/>
</dbReference>
<dbReference type="PROSITE" id="PS50088">
    <property type="entry name" value="ANK_REPEAT"/>
    <property type="match status" value="6"/>
</dbReference>
<dbReference type="PRINTS" id="PR01415">
    <property type="entry name" value="ANKYRIN"/>
</dbReference>
<sequence>MSGSPNFSSFLRRKSSFFRTVPHEPCPPVALPVITKLTPEELKTPLLYDIRKLSGIHGHIANNDLRKVKQALSDINCDINKPDAIFNLTPLHIAVDSGIYDAVVLILNSVESVQKPNLDISDTSGRTPLMIAVMKGHPDIVHLLLKFHASPNAQDLIGCTACHYAIYLGDVSCFRLLMDSGASTAIIDKTGLTFLHHAVHKSRSEMSLQLLQTFPPAWVNSQYTSADGNQTTLLHAAATKSLNKVVKALIELGADLDAKDIRNRTPLECIDYENYEPEIVELLTSDKLEVNGSAEGFVLNKMEVPTDNIVDTSVTTLVLETTASKSLGELNVPAKSEETQSSVDELKLKALRDEVERLQSQLIIAVTARAEADIRTSNALDQLESLRREYAISNRKRAADVPIQTAVKPVSEPQNDSSSQIVNLETSVRKKSDEIKQLRSSLTNERTLNEKLKEEVERLGKELSFVKGTNSSLEILLANEREMTRELKATVSSTEFEWKDINKKLDRLYSVLIFQTKEETTGHTFGPNDTIDSISPDILKLSLSSRPNIDSIHALAAAKDYDGILAFLQNHPNAIDAIDQNGRTALCISVFVGAADVVHLLLKCDANPDIVDCLGCAPIHYAVWRGDISCFRLLVDKEADVGIIDKSGLPLFYHAIKLNRPVMAQYLIPSASKELLNKHYGESKSTALHLAVANSMTSIIHLLISKGADPTPLDADNRKPIECIDYDNYGPEIEAIVEYLASLELSKSGSIISFADSNSTCNAKVSKSVLDLISKSAASLVAKSLASVAASENASMRGLVDIDEKRIDELSLTEEKHRPLSERRGAVSLNGSLLFLDTSHTGPSSANPIQPVEDSSDRKTVSLNASLLLLTPSPAQPTHPESSTQSTQLTDSATSFQGSSCTSFTFDSKSIHDSLAPSQTSLTLDTTSSTSLVSPDTANPFCLKDFIALRRQVQSLTSQLDAAKMIQKDLEFTIEQHAFYRAKLQSECEAKDVLLKKAKQEIEVLKEFRKQRGEEVL</sequence>
<gene>
    <name evidence="6" type="ORF">BCR33DRAFT_827638</name>
</gene>
<proteinExistence type="predicted"/>
<dbReference type="PANTHER" id="PTHR24198:SF165">
    <property type="entry name" value="ANKYRIN REPEAT-CONTAINING PROTEIN-RELATED"/>
    <property type="match status" value="1"/>
</dbReference>
<feature type="repeat" description="ANK" evidence="3">
    <location>
        <begin position="157"/>
        <end position="189"/>
    </location>
</feature>
<dbReference type="SUPFAM" id="SSF48403">
    <property type="entry name" value="Ankyrin repeat"/>
    <property type="match status" value="2"/>
</dbReference>
<name>A0A1Y2C3C0_9FUNG</name>
<reference evidence="6 7" key="1">
    <citation type="submission" date="2016-07" db="EMBL/GenBank/DDBJ databases">
        <title>Pervasive Adenine N6-methylation of Active Genes in Fungi.</title>
        <authorList>
            <consortium name="DOE Joint Genome Institute"/>
            <person name="Mondo S.J."/>
            <person name="Dannebaum R.O."/>
            <person name="Kuo R.C."/>
            <person name="Labutti K."/>
            <person name="Haridas S."/>
            <person name="Kuo A."/>
            <person name="Salamov A."/>
            <person name="Ahrendt S.R."/>
            <person name="Lipzen A."/>
            <person name="Sullivan W."/>
            <person name="Andreopoulos W.B."/>
            <person name="Clum A."/>
            <person name="Lindquist E."/>
            <person name="Daum C."/>
            <person name="Ramamoorthy G.K."/>
            <person name="Gryganskyi A."/>
            <person name="Culley D."/>
            <person name="Magnuson J.K."/>
            <person name="James T.Y."/>
            <person name="O'Malley M.A."/>
            <person name="Stajich J.E."/>
            <person name="Spatafora J.W."/>
            <person name="Visel A."/>
            <person name="Grigoriev I.V."/>
        </authorList>
    </citation>
    <scope>NUCLEOTIDE SEQUENCE [LARGE SCALE GENOMIC DNA]</scope>
    <source>
        <strain evidence="6 7">JEL800</strain>
    </source>
</reference>
<feature type="repeat" description="ANK" evidence="3">
    <location>
        <begin position="229"/>
        <end position="261"/>
    </location>
</feature>
<organism evidence="6 7">
    <name type="scientific">Rhizoclosmatium globosum</name>
    <dbReference type="NCBI Taxonomy" id="329046"/>
    <lineage>
        <taxon>Eukaryota</taxon>
        <taxon>Fungi</taxon>
        <taxon>Fungi incertae sedis</taxon>
        <taxon>Chytridiomycota</taxon>
        <taxon>Chytridiomycota incertae sedis</taxon>
        <taxon>Chytridiomycetes</taxon>
        <taxon>Chytridiales</taxon>
        <taxon>Chytriomycetaceae</taxon>
        <taxon>Rhizoclosmatium</taxon>
    </lineage>
</organism>
<keyword evidence="7" id="KW-1185">Reference proteome</keyword>
<keyword evidence="1" id="KW-0677">Repeat</keyword>
<feature type="repeat" description="ANK" evidence="3">
    <location>
        <begin position="614"/>
        <end position="646"/>
    </location>
</feature>
<feature type="repeat" description="ANK" evidence="3">
    <location>
        <begin position="683"/>
        <end position="715"/>
    </location>
</feature>
<feature type="region of interest" description="Disordered" evidence="5">
    <location>
        <begin position="838"/>
        <end position="857"/>
    </location>
</feature>
<dbReference type="STRING" id="329046.A0A1Y2C3C0"/>
<accession>A0A1Y2C3C0</accession>
<dbReference type="SMART" id="SM00248">
    <property type="entry name" value="ANK"/>
    <property type="match status" value="9"/>
</dbReference>
<feature type="coiled-coil region" evidence="4">
    <location>
        <begin position="421"/>
        <end position="469"/>
    </location>
</feature>
<keyword evidence="4" id="KW-0175">Coiled coil</keyword>
<dbReference type="PANTHER" id="PTHR24198">
    <property type="entry name" value="ANKYRIN REPEAT AND PROTEIN KINASE DOMAIN-CONTAINING PROTEIN"/>
    <property type="match status" value="1"/>
</dbReference>
<dbReference type="OrthoDB" id="194358at2759"/>
<evidence type="ECO:0000256" key="2">
    <source>
        <dbReference type="ARBA" id="ARBA00023043"/>
    </source>
</evidence>
<dbReference type="Pfam" id="PF00023">
    <property type="entry name" value="Ank"/>
    <property type="match status" value="3"/>
</dbReference>
<comment type="caution">
    <text evidence="6">The sequence shown here is derived from an EMBL/GenBank/DDBJ whole genome shotgun (WGS) entry which is preliminary data.</text>
</comment>
<feature type="region of interest" description="Disordered" evidence="5">
    <location>
        <begin position="871"/>
        <end position="894"/>
    </location>
</feature>
<dbReference type="PROSITE" id="PS50297">
    <property type="entry name" value="ANK_REP_REGION"/>
    <property type="match status" value="4"/>
</dbReference>
<feature type="compositionally biased region" description="Polar residues" evidence="5">
    <location>
        <begin position="879"/>
        <end position="894"/>
    </location>
</feature>
<evidence type="ECO:0000313" key="7">
    <source>
        <dbReference type="Proteomes" id="UP000193642"/>
    </source>
</evidence>
<feature type="repeat" description="ANK" evidence="3">
    <location>
        <begin position="124"/>
        <end position="156"/>
    </location>
</feature>
<protein>
    <submittedName>
        <fullName evidence="6">Ankyrin</fullName>
    </submittedName>
</protein>
<dbReference type="Pfam" id="PF12796">
    <property type="entry name" value="Ank_2"/>
    <property type="match status" value="2"/>
</dbReference>
<evidence type="ECO:0000256" key="1">
    <source>
        <dbReference type="ARBA" id="ARBA00022737"/>
    </source>
</evidence>
<dbReference type="Gene3D" id="1.25.40.20">
    <property type="entry name" value="Ankyrin repeat-containing domain"/>
    <property type="match status" value="3"/>
</dbReference>
<evidence type="ECO:0000256" key="5">
    <source>
        <dbReference type="SAM" id="MobiDB-lite"/>
    </source>
</evidence>
<feature type="coiled-coil region" evidence="4">
    <location>
        <begin position="341"/>
        <end position="389"/>
    </location>
</feature>